<dbReference type="AlphaFoldDB" id="A0AAD3SNP0"/>
<evidence type="ECO:0000313" key="1">
    <source>
        <dbReference type="EMBL" id="GMH14104.1"/>
    </source>
</evidence>
<name>A0AAD3SNP0_NEPGR</name>
<keyword evidence="2" id="KW-1185">Reference proteome</keyword>
<dbReference type="EMBL" id="BSYO01000013">
    <property type="protein sequence ID" value="GMH14104.1"/>
    <property type="molecule type" value="Genomic_DNA"/>
</dbReference>
<sequence length="96" mass="10502">MGSKRVAEFISTEFISTGDPQQAPVAQRRAQQLITTIQGSISQGSCICIGISEVGNRREVSPPSSVNLQQQQRTPPIFTAIEQTAINYRLPCNKAR</sequence>
<organism evidence="1 2">
    <name type="scientific">Nepenthes gracilis</name>
    <name type="common">Slender pitcher plant</name>
    <dbReference type="NCBI Taxonomy" id="150966"/>
    <lineage>
        <taxon>Eukaryota</taxon>
        <taxon>Viridiplantae</taxon>
        <taxon>Streptophyta</taxon>
        <taxon>Embryophyta</taxon>
        <taxon>Tracheophyta</taxon>
        <taxon>Spermatophyta</taxon>
        <taxon>Magnoliopsida</taxon>
        <taxon>eudicotyledons</taxon>
        <taxon>Gunneridae</taxon>
        <taxon>Pentapetalae</taxon>
        <taxon>Caryophyllales</taxon>
        <taxon>Nepenthaceae</taxon>
        <taxon>Nepenthes</taxon>
    </lineage>
</organism>
<evidence type="ECO:0000313" key="2">
    <source>
        <dbReference type="Proteomes" id="UP001279734"/>
    </source>
</evidence>
<dbReference type="Proteomes" id="UP001279734">
    <property type="component" value="Unassembled WGS sequence"/>
</dbReference>
<reference evidence="1" key="1">
    <citation type="submission" date="2023-05" db="EMBL/GenBank/DDBJ databases">
        <title>Nepenthes gracilis genome sequencing.</title>
        <authorList>
            <person name="Fukushima K."/>
        </authorList>
    </citation>
    <scope>NUCLEOTIDE SEQUENCE</scope>
    <source>
        <strain evidence="1">SING2019-196</strain>
    </source>
</reference>
<proteinExistence type="predicted"/>
<protein>
    <submittedName>
        <fullName evidence="1">Uncharacterized protein</fullName>
    </submittedName>
</protein>
<accession>A0AAD3SNP0</accession>
<comment type="caution">
    <text evidence="1">The sequence shown here is derived from an EMBL/GenBank/DDBJ whole genome shotgun (WGS) entry which is preliminary data.</text>
</comment>
<gene>
    <name evidence="1" type="ORF">Nepgr_015945</name>
</gene>